<keyword evidence="2" id="KW-1185">Reference proteome</keyword>
<dbReference type="EMBL" id="CAACVG010009283">
    <property type="protein sequence ID" value="VEN52758.1"/>
    <property type="molecule type" value="Genomic_DNA"/>
</dbReference>
<reference evidence="1 2" key="1">
    <citation type="submission" date="2019-01" db="EMBL/GenBank/DDBJ databases">
        <authorList>
            <person name="Sayadi A."/>
        </authorList>
    </citation>
    <scope>NUCLEOTIDE SEQUENCE [LARGE SCALE GENOMIC DNA]</scope>
</reference>
<proteinExistence type="predicted"/>
<organism evidence="1 2">
    <name type="scientific">Callosobruchus maculatus</name>
    <name type="common">Southern cowpea weevil</name>
    <name type="synonym">Pulse bruchid</name>
    <dbReference type="NCBI Taxonomy" id="64391"/>
    <lineage>
        <taxon>Eukaryota</taxon>
        <taxon>Metazoa</taxon>
        <taxon>Ecdysozoa</taxon>
        <taxon>Arthropoda</taxon>
        <taxon>Hexapoda</taxon>
        <taxon>Insecta</taxon>
        <taxon>Pterygota</taxon>
        <taxon>Neoptera</taxon>
        <taxon>Endopterygota</taxon>
        <taxon>Coleoptera</taxon>
        <taxon>Polyphaga</taxon>
        <taxon>Cucujiformia</taxon>
        <taxon>Chrysomeloidea</taxon>
        <taxon>Chrysomelidae</taxon>
        <taxon>Bruchinae</taxon>
        <taxon>Bruchini</taxon>
        <taxon>Callosobruchus</taxon>
    </lineage>
</organism>
<sequence length="199" mass="23051">MAVNLTTVTPPVSTTSAPSRKFERKKYKSNEFQTDKLVFSHCETESRSYDTRYCSYVKQIYVNNTPFEWHVKQNGLFCVLKSNFPASYIVQREEPLLTFGAAEKEKLGKFSWAKQEEILDIKFNASENFVHGNTVWMVTTKGIDKLEVKNLQNKHSVCVQTSINRENRHLNLKSYFEGIYVIAAPKLERLPSNITENLR</sequence>
<dbReference type="Proteomes" id="UP000410492">
    <property type="component" value="Unassembled WGS sequence"/>
</dbReference>
<evidence type="ECO:0000313" key="2">
    <source>
        <dbReference type="Proteomes" id="UP000410492"/>
    </source>
</evidence>
<evidence type="ECO:0000313" key="1">
    <source>
        <dbReference type="EMBL" id="VEN52758.1"/>
    </source>
</evidence>
<dbReference type="OrthoDB" id="184109at2759"/>
<accession>A0A653CZP8</accession>
<gene>
    <name evidence="1" type="ORF">CALMAC_LOCUS12779</name>
</gene>
<protein>
    <submittedName>
        <fullName evidence="1">Uncharacterized protein</fullName>
    </submittedName>
</protein>
<dbReference type="AlphaFoldDB" id="A0A653CZP8"/>
<name>A0A653CZP8_CALMS</name>